<dbReference type="InterPro" id="IPR004482">
    <property type="entry name" value="Mg_chelat-rel"/>
</dbReference>
<evidence type="ECO:0000256" key="1">
    <source>
        <dbReference type="ARBA" id="ARBA00006354"/>
    </source>
</evidence>
<dbReference type="Proteomes" id="UP000196138">
    <property type="component" value="Chromosome"/>
</dbReference>
<dbReference type="InterPro" id="IPR045006">
    <property type="entry name" value="CHLI-like"/>
</dbReference>
<dbReference type="Gene3D" id="3.30.230.10">
    <property type="match status" value="1"/>
</dbReference>
<dbReference type="AlphaFoldDB" id="A0A1Y0EIC1"/>
<organism evidence="6 7">
    <name type="scientific">Comamonas serinivorans</name>
    <dbReference type="NCBI Taxonomy" id="1082851"/>
    <lineage>
        <taxon>Bacteria</taxon>
        <taxon>Pseudomonadati</taxon>
        <taxon>Pseudomonadota</taxon>
        <taxon>Betaproteobacteria</taxon>
        <taxon>Burkholderiales</taxon>
        <taxon>Comamonadaceae</taxon>
        <taxon>Comamonas</taxon>
    </lineage>
</organism>
<proteinExistence type="inferred from homology"/>
<dbReference type="KEGG" id="cser:CCO03_00350"/>
<evidence type="ECO:0000313" key="6">
    <source>
        <dbReference type="EMBL" id="ARU03344.1"/>
    </source>
</evidence>
<gene>
    <name evidence="6" type="ORF">CCO03_00350</name>
</gene>
<dbReference type="PANTHER" id="PTHR32039">
    <property type="entry name" value="MAGNESIUM-CHELATASE SUBUNIT CHLI"/>
    <property type="match status" value="1"/>
</dbReference>
<dbReference type="PROSITE" id="PS50051">
    <property type="entry name" value="MCM_2"/>
    <property type="match status" value="1"/>
</dbReference>
<evidence type="ECO:0000256" key="3">
    <source>
        <dbReference type="ARBA" id="ARBA00022840"/>
    </source>
</evidence>
<dbReference type="NCBIfam" id="TIGR00368">
    <property type="entry name" value="YifB family Mg chelatase-like AAA ATPase"/>
    <property type="match status" value="1"/>
</dbReference>
<dbReference type="GO" id="GO:0008233">
    <property type="term" value="F:peptidase activity"/>
    <property type="evidence" value="ECO:0007669"/>
    <property type="project" value="UniProtKB-KW"/>
</dbReference>
<dbReference type="GO" id="GO:0006508">
    <property type="term" value="P:proteolysis"/>
    <property type="evidence" value="ECO:0007669"/>
    <property type="project" value="UniProtKB-KW"/>
</dbReference>
<dbReference type="GO" id="GO:0005524">
    <property type="term" value="F:ATP binding"/>
    <property type="evidence" value="ECO:0007669"/>
    <property type="project" value="UniProtKB-KW"/>
</dbReference>
<dbReference type="InterPro" id="IPR001208">
    <property type="entry name" value="MCM_dom"/>
</dbReference>
<dbReference type="Pfam" id="PF13541">
    <property type="entry name" value="ChlI"/>
    <property type="match status" value="1"/>
</dbReference>
<evidence type="ECO:0000256" key="2">
    <source>
        <dbReference type="ARBA" id="ARBA00022741"/>
    </source>
</evidence>
<evidence type="ECO:0000259" key="5">
    <source>
        <dbReference type="PROSITE" id="PS50051"/>
    </source>
</evidence>
<dbReference type="SUPFAM" id="SSF52540">
    <property type="entry name" value="P-loop containing nucleoside triphosphate hydrolases"/>
    <property type="match status" value="1"/>
</dbReference>
<dbReference type="GO" id="GO:0003677">
    <property type="term" value="F:DNA binding"/>
    <property type="evidence" value="ECO:0007669"/>
    <property type="project" value="InterPro"/>
</dbReference>
<keyword evidence="6" id="KW-0378">Hydrolase</keyword>
<dbReference type="CDD" id="cd00009">
    <property type="entry name" value="AAA"/>
    <property type="match status" value="1"/>
</dbReference>
<keyword evidence="2" id="KW-0547">Nucleotide-binding</keyword>
<dbReference type="EMBL" id="CP021455">
    <property type="protein sequence ID" value="ARU03344.1"/>
    <property type="molecule type" value="Genomic_DNA"/>
</dbReference>
<sequence>MSLAIVRSHAQLGLEAPEVTVEVHLANGLPSFTLVGLADVEVKEARERVRSALQNSGLAFPHNKRITVNLAPADLPKDSGRFDLPIALGILAASGAIDPVRLADHAFAGELSLTGALRPVRGALAMALRLRRQEQAGGAGLALVLPLASAHEAALVPGLAVWGAEHLLDVVASLAPAGVGAADPVDDAATPGPAWSAGGADRGDAQATREAQGLRRIAHQAPAVRRASQPDLADVKGQAGARRALEIAAAGQHSLLLSGPPGSGKSMLAHRFAGLLPDMSVDEALESAAVASLAGRFTLEGWCVRPTLSPHHSASAVALVGGGSPPRPGEISLAHQGVLFLDELPEFPRSALEALREPLETGHIAIARAAQRAVFPARFQLIAAMNPCPCGYRGSTVQACRCTPDQVRRYQARLSGPLLDRIDLQVEVPALAPQVLLDAAPGESTTAVRARCTAAREVALARQGVPNQALQAQDLQTHAQLTPAAAQLLEKAAIRLGWSARATHRALRVARTVADLAHSRLIEPPHLAEAMQYRRLVVHD</sequence>
<dbReference type="InterPro" id="IPR027417">
    <property type="entry name" value="P-loop_NTPase"/>
</dbReference>
<feature type="domain" description="MCM C-terminal AAA(+) ATPase" evidence="5">
    <location>
        <begin position="329"/>
        <end position="424"/>
    </location>
</feature>
<dbReference type="RefSeq" id="WP_087275736.1">
    <property type="nucleotide sequence ID" value="NZ_CP021455.1"/>
</dbReference>
<dbReference type="Gene3D" id="3.40.50.300">
    <property type="entry name" value="P-loop containing nucleotide triphosphate hydrolases"/>
    <property type="match status" value="1"/>
</dbReference>
<reference evidence="6 7" key="1">
    <citation type="submission" date="2017-05" db="EMBL/GenBank/DDBJ databases">
        <authorList>
            <person name="Song R."/>
            <person name="Chenine A.L."/>
            <person name="Ruprecht R.M."/>
        </authorList>
    </citation>
    <scope>NUCLEOTIDE SEQUENCE [LARGE SCALE GENOMIC DNA]</scope>
    <source>
        <strain evidence="6 7">DSM 26136</strain>
    </source>
</reference>
<dbReference type="SUPFAM" id="SSF54211">
    <property type="entry name" value="Ribosomal protein S5 domain 2-like"/>
    <property type="match status" value="1"/>
</dbReference>
<evidence type="ECO:0000313" key="7">
    <source>
        <dbReference type="Proteomes" id="UP000196138"/>
    </source>
</evidence>
<accession>A0A1Y0EIC1</accession>
<protein>
    <submittedName>
        <fullName evidence="6">ATP-dependent protease</fullName>
    </submittedName>
</protein>
<keyword evidence="3" id="KW-0067">ATP-binding</keyword>
<dbReference type="OrthoDB" id="9813147at2"/>
<keyword evidence="6" id="KW-0645">Protease</keyword>
<keyword evidence="7" id="KW-1185">Reference proteome</keyword>
<dbReference type="PANTHER" id="PTHR32039:SF7">
    <property type="entry name" value="COMPETENCE PROTEIN COMM"/>
    <property type="match status" value="1"/>
</dbReference>
<dbReference type="Pfam" id="PF13335">
    <property type="entry name" value="Mg_chelatase_C"/>
    <property type="match status" value="1"/>
</dbReference>
<evidence type="ECO:0000256" key="4">
    <source>
        <dbReference type="SAM" id="MobiDB-lite"/>
    </source>
</evidence>
<dbReference type="InterPro" id="IPR025158">
    <property type="entry name" value="Mg_chelat-rel_C"/>
</dbReference>
<comment type="similarity">
    <text evidence="1">Belongs to the Mg-chelatase subunits D/I family. ComM subfamily.</text>
</comment>
<dbReference type="InterPro" id="IPR014721">
    <property type="entry name" value="Ribsml_uS5_D2-typ_fold_subgr"/>
</dbReference>
<dbReference type="SMART" id="SM00382">
    <property type="entry name" value="AAA"/>
    <property type="match status" value="1"/>
</dbReference>
<dbReference type="Pfam" id="PF01078">
    <property type="entry name" value="Mg_chelatase"/>
    <property type="match status" value="1"/>
</dbReference>
<name>A0A1Y0EIC1_9BURK</name>
<feature type="region of interest" description="Disordered" evidence="4">
    <location>
        <begin position="189"/>
        <end position="210"/>
    </location>
</feature>
<dbReference type="InterPro" id="IPR000523">
    <property type="entry name" value="Mg_chelatse_chII-like_cat_dom"/>
</dbReference>
<dbReference type="PRINTS" id="PR01657">
    <property type="entry name" value="MCMFAMILY"/>
</dbReference>
<dbReference type="InterPro" id="IPR020568">
    <property type="entry name" value="Ribosomal_Su5_D2-typ_SF"/>
</dbReference>
<dbReference type="InterPro" id="IPR003593">
    <property type="entry name" value="AAA+_ATPase"/>
</dbReference>